<keyword evidence="1" id="KW-0472">Membrane</keyword>
<dbReference type="PIRSF" id="PIRSF009160">
    <property type="entry name" value="UCP009160"/>
    <property type="match status" value="1"/>
</dbReference>
<gene>
    <name evidence="2" type="ORF">H4Q31_03110</name>
</gene>
<accession>A0A841TAN0</accession>
<feature type="transmembrane region" description="Helical" evidence="1">
    <location>
        <begin position="89"/>
        <end position="109"/>
    </location>
</feature>
<dbReference type="PANTHER" id="PTHR41282:SF1">
    <property type="entry name" value="CONSERVED TRANSMEMBRANE PROTEIN-RELATED"/>
    <property type="match status" value="1"/>
</dbReference>
<dbReference type="InterPro" id="IPR010539">
    <property type="entry name" value="BaxI_1-like"/>
</dbReference>
<dbReference type="AlphaFoldDB" id="A0A841TAN0"/>
<organism evidence="2 3">
    <name type="scientific">Cohnella lubricantis</name>
    <dbReference type="NCBI Taxonomy" id="2163172"/>
    <lineage>
        <taxon>Bacteria</taxon>
        <taxon>Bacillati</taxon>
        <taxon>Bacillota</taxon>
        <taxon>Bacilli</taxon>
        <taxon>Bacillales</taxon>
        <taxon>Paenibacillaceae</taxon>
        <taxon>Cohnella</taxon>
    </lineage>
</organism>
<feature type="transmembrane region" description="Helical" evidence="1">
    <location>
        <begin position="148"/>
        <end position="170"/>
    </location>
</feature>
<feature type="transmembrane region" description="Helical" evidence="1">
    <location>
        <begin position="221"/>
        <end position="242"/>
    </location>
</feature>
<protein>
    <submittedName>
        <fullName evidence="2">Bax inhibitor-1/YccA family protein</fullName>
    </submittedName>
</protein>
<evidence type="ECO:0000313" key="3">
    <source>
        <dbReference type="Proteomes" id="UP000574133"/>
    </source>
</evidence>
<feature type="transmembrane region" description="Helical" evidence="1">
    <location>
        <begin position="182"/>
        <end position="201"/>
    </location>
</feature>
<feature type="transmembrane region" description="Helical" evidence="1">
    <location>
        <begin position="115"/>
        <end position="136"/>
    </location>
</feature>
<dbReference type="PANTHER" id="PTHR41282">
    <property type="entry name" value="CONSERVED TRANSMEMBRANE PROTEIN-RELATED"/>
    <property type="match status" value="1"/>
</dbReference>
<dbReference type="RefSeq" id="WP_185177603.1">
    <property type="nucleotide sequence ID" value="NZ_CBCSEP010000018.1"/>
</dbReference>
<feature type="transmembrane region" description="Helical" evidence="1">
    <location>
        <begin position="39"/>
        <end position="56"/>
    </location>
</feature>
<keyword evidence="1" id="KW-1133">Transmembrane helix</keyword>
<sequence>MIGRSGNPTLKEDTFKNTGTWAGSSPNVMTIDGTVNKSFIMLALLMGGALVSWSRFNAGDNVTPYVIFSVIAGFVLSLIISFRPTSAPYLAPIYAVLEGVFLGALSAMFESLYNGITMQAALLTAGVFLAMLLAYKTRVIRATNKFKLIVFSATLGIALVYLINFVLSFFGLQVPYLNSNGWLGIGISLVIVGVAALNLVLDFDFIEEGSRQGAPKYMEWYGAFGLLVTLVWLYVEMLRLLAKIFSRD</sequence>
<evidence type="ECO:0000256" key="1">
    <source>
        <dbReference type="SAM" id="Phobius"/>
    </source>
</evidence>
<dbReference type="EMBL" id="JACJVN010000014">
    <property type="protein sequence ID" value="MBB6676310.1"/>
    <property type="molecule type" value="Genomic_DNA"/>
</dbReference>
<feature type="transmembrane region" description="Helical" evidence="1">
    <location>
        <begin position="62"/>
        <end position="82"/>
    </location>
</feature>
<dbReference type="Pfam" id="PF12811">
    <property type="entry name" value="BaxI_1"/>
    <property type="match status" value="1"/>
</dbReference>
<name>A0A841TAN0_9BACL</name>
<keyword evidence="1" id="KW-0812">Transmembrane</keyword>
<reference evidence="2 3" key="1">
    <citation type="submission" date="2020-08" db="EMBL/GenBank/DDBJ databases">
        <title>Cohnella phylogeny.</title>
        <authorList>
            <person name="Dunlap C."/>
        </authorList>
    </citation>
    <scope>NUCLEOTIDE SEQUENCE [LARGE SCALE GENOMIC DNA]</scope>
    <source>
        <strain evidence="2 3">DSM 103658</strain>
    </source>
</reference>
<proteinExistence type="predicted"/>
<evidence type="ECO:0000313" key="2">
    <source>
        <dbReference type="EMBL" id="MBB6676310.1"/>
    </source>
</evidence>
<dbReference type="Proteomes" id="UP000574133">
    <property type="component" value="Unassembled WGS sequence"/>
</dbReference>
<comment type="caution">
    <text evidence="2">The sequence shown here is derived from an EMBL/GenBank/DDBJ whole genome shotgun (WGS) entry which is preliminary data.</text>
</comment>
<keyword evidence="3" id="KW-1185">Reference proteome</keyword>